<dbReference type="GO" id="GO:0005524">
    <property type="term" value="F:ATP binding"/>
    <property type="evidence" value="ECO:0007669"/>
    <property type="project" value="UniProtKB-KW"/>
</dbReference>
<evidence type="ECO:0000256" key="5">
    <source>
        <dbReference type="ARBA" id="ARBA00022598"/>
    </source>
</evidence>
<reference evidence="14 15" key="1">
    <citation type="submission" date="2024-02" db="EMBL/GenBank/DDBJ databases">
        <title>Chromosome-scale genome assembly of the rough periwinkle Littorina saxatilis.</title>
        <authorList>
            <person name="De Jode A."/>
            <person name="Faria R."/>
            <person name="Formenti G."/>
            <person name="Sims Y."/>
            <person name="Smith T.P."/>
            <person name="Tracey A."/>
            <person name="Wood J.M.D."/>
            <person name="Zagrodzka Z.B."/>
            <person name="Johannesson K."/>
            <person name="Butlin R.K."/>
            <person name="Leder E.H."/>
        </authorList>
    </citation>
    <scope>NUCLEOTIDE SEQUENCE [LARGE SCALE GENOMIC DNA]</scope>
    <source>
        <strain evidence="14">Snail1</strain>
        <tissue evidence="14">Muscle</tissue>
    </source>
</reference>
<dbReference type="Gene3D" id="3.30.470.20">
    <property type="entry name" value="ATP-grasp fold, B domain"/>
    <property type="match status" value="1"/>
</dbReference>
<comment type="cofactor">
    <cofactor evidence="2">
        <name>K(+)</name>
        <dbReference type="ChEBI" id="CHEBI:29103"/>
    </cofactor>
</comment>
<evidence type="ECO:0000256" key="8">
    <source>
        <dbReference type="ARBA" id="ARBA00022842"/>
    </source>
</evidence>
<protein>
    <recommendedName>
        <fullName evidence="12">Tubulin--tyrosine ligase</fullName>
        <ecNumber evidence="11">6.3.2.25</ecNumber>
    </recommendedName>
</protein>
<dbReference type="Gene3D" id="3.40.50.11480">
    <property type="match status" value="1"/>
</dbReference>
<keyword evidence="8" id="KW-0460">Magnesium</keyword>
<evidence type="ECO:0000256" key="9">
    <source>
        <dbReference type="ARBA" id="ARBA00022958"/>
    </source>
</evidence>
<dbReference type="EC" id="6.3.2.25" evidence="11"/>
<keyword evidence="15" id="KW-1185">Reference proteome</keyword>
<keyword evidence="5" id="KW-0436">Ligase</keyword>
<evidence type="ECO:0000256" key="13">
    <source>
        <dbReference type="ARBA" id="ARBA00047950"/>
    </source>
</evidence>
<dbReference type="Proteomes" id="UP001374579">
    <property type="component" value="Unassembled WGS sequence"/>
</dbReference>
<sequence length="375" mass="43370">MATDETYLFVNRDKGSSVYAAVGKFLEKRGDWKRQPPDSPRFNLMLGDRNKLPWHKTGQIPGLTQVVNYYRGSEVLCRKTSMTRMFKDHCKRTKVAAFPWLPGSFVLTARDVKSGSQLHPARHKTGISRSDEREELRQCVKDSSNDTMWIVKSTAGSKGEGILISRDVEELISYVDDQPKAFVCQRYIHPPLLLSHRRKFDIRCWVLVDLFYNVYLYRQGVLRTASDSYTDDLSHVTAHLTNHCLQKEMSDNFGTYEEGNEMFYDEFDRYLRQEHSVSLESKIMPQIRTITCTCFRIIQDQINTGSEGHRSFQLFGLDFMLDEHFKVWLLEVNGAPACANKLLPDMVRSLVETTVDPAFPPRVPVQYGENLFERL</sequence>
<gene>
    <name evidence="14" type="ORF">V1264_018111</name>
</gene>
<dbReference type="InterPro" id="IPR004344">
    <property type="entry name" value="TTL/TTLL_fam"/>
</dbReference>
<evidence type="ECO:0000256" key="12">
    <source>
        <dbReference type="ARBA" id="ARBA00041021"/>
    </source>
</evidence>
<evidence type="ECO:0000256" key="11">
    <source>
        <dbReference type="ARBA" id="ARBA00038960"/>
    </source>
</evidence>
<comment type="similarity">
    <text evidence="3">Belongs to the tubulin--tyrosine ligase family.</text>
</comment>
<dbReference type="PANTHER" id="PTHR46570">
    <property type="entry name" value="TUBULIN--TYROSINE LIGASE"/>
    <property type="match status" value="1"/>
</dbReference>
<comment type="caution">
    <text evidence="14">The sequence shown here is derived from an EMBL/GenBank/DDBJ whole genome shotgun (WGS) entry which is preliminary data.</text>
</comment>
<dbReference type="GO" id="GO:0004835">
    <property type="term" value="F:tubulin-tyrosine ligase activity"/>
    <property type="evidence" value="ECO:0007669"/>
    <property type="project" value="UniProtKB-EC"/>
</dbReference>
<dbReference type="AlphaFoldDB" id="A0AAN9BBU7"/>
<comment type="cofactor">
    <cofactor evidence="1">
        <name>Mg(2+)</name>
        <dbReference type="ChEBI" id="CHEBI:18420"/>
    </cofactor>
</comment>
<comment type="catalytic activity">
    <reaction evidence="13">
        <text>C-terminal L-alpha-aminoacyl-L-glutamyl-L-glutamyl-[tubulin] + L-tyrosine + ATP = C-terminal L-alpha-aminoacyl-L-glutamyl-L-glutamyl-L-tyrosyl-[tubulin] + ADP + phosphate + H(+)</text>
        <dbReference type="Rhea" id="RHEA:17605"/>
        <dbReference type="Rhea" id="RHEA-COMP:16434"/>
        <dbReference type="Rhea" id="RHEA-COMP:16435"/>
        <dbReference type="ChEBI" id="CHEBI:15378"/>
        <dbReference type="ChEBI" id="CHEBI:30616"/>
        <dbReference type="ChEBI" id="CHEBI:43474"/>
        <dbReference type="ChEBI" id="CHEBI:58315"/>
        <dbReference type="ChEBI" id="CHEBI:149554"/>
        <dbReference type="ChEBI" id="CHEBI:149555"/>
        <dbReference type="ChEBI" id="CHEBI:456216"/>
        <dbReference type="EC" id="6.3.2.25"/>
    </reaction>
</comment>
<comment type="subunit">
    <text evidence="4">Monomer.</text>
</comment>
<accession>A0AAN9BBU7</accession>
<proteinExistence type="inferred from homology"/>
<dbReference type="PROSITE" id="PS51221">
    <property type="entry name" value="TTL"/>
    <property type="match status" value="1"/>
</dbReference>
<evidence type="ECO:0000256" key="6">
    <source>
        <dbReference type="ARBA" id="ARBA00022741"/>
    </source>
</evidence>
<dbReference type="InterPro" id="IPR052492">
    <property type="entry name" value="Tubulin-tyrosine_ligase"/>
</dbReference>
<organism evidence="14 15">
    <name type="scientific">Littorina saxatilis</name>
    <dbReference type="NCBI Taxonomy" id="31220"/>
    <lineage>
        <taxon>Eukaryota</taxon>
        <taxon>Metazoa</taxon>
        <taxon>Spiralia</taxon>
        <taxon>Lophotrochozoa</taxon>
        <taxon>Mollusca</taxon>
        <taxon>Gastropoda</taxon>
        <taxon>Caenogastropoda</taxon>
        <taxon>Littorinimorpha</taxon>
        <taxon>Littorinoidea</taxon>
        <taxon>Littorinidae</taxon>
        <taxon>Littorina</taxon>
    </lineage>
</organism>
<evidence type="ECO:0000256" key="7">
    <source>
        <dbReference type="ARBA" id="ARBA00022840"/>
    </source>
</evidence>
<dbReference type="GO" id="GO:0000226">
    <property type="term" value="P:microtubule cytoskeleton organization"/>
    <property type="evidence" value="ECO:0007669"/>
    <property type="project" value="TreeGrafter"/>
</dbReference>
<comment type="function">
    <text evidence="10">Catalyzes the post-translational addition of a tyrosine to the C-terminal end of detyrosinated alpha-tubulin.</text>
</comment>
<evidence type="ECO:0000313" key="14">
    <source>
        <dbReference type="EMBL" id="KAK7103151.1"/>
    </source>
</evidence>
<keyword evidence="9" id="KW-0630">Potassium</keyword>
<name>A0AAN9BBU7_9CAEN</name>
<evidence type="ECO:0000256" key="4">
    <source>
        <dbReference type="ARBA" id="ARBA00011245"/>
    </source>
</evidence>
<evidence type="ECO:0000256" key="10">
    <source>
        <dbReference type="ARBA" id="ARBA00037791"/>
    </source>
</evidence>
<dbReference type="EMBL" id="JBAMIC010000008">
    <property type="protein sequence ID" value="KAK7103151.1"/>
    <property type="molecule type" value="Genomic_DNA"/>
</dbReference>
<evidence type="ECO:0000256" key="3">
    <source>
        <dbReference type="ARBA" id="ARBA00006820"/>
    </source>
</evidence>
<evidence type="ECO:0000256" key="1">
    <source>
        <dbReference type="ARBA" id="ARBA00001946"/>
    </source>
</evidence>
<dbReference type="SUPFAM" id="SSF56059">
    <property type="entry name" value="Glutathione synthetase ATP-binding domain-like"/>
    <property type="match status" value="1"/>
</dbReference>
<keyword evidence="6" id="KW-0547">Nucleotide-binding</keyword>
<evidence type="ECO:0000256" key="2">
    <source>
        <dbReference type="ARBA" id="ARBA00001958"/>
    </source>
</evidence>
<dbReference type="PANTHER" id="PTHR46570:SF1">
    <property type="entry name" value="TUBULIN--TYROSINE LIGASE"/>
    <property type="match status" value="1"/>
</dbReference>
<dbReference type="Pfam" id="PF03133">
    <property type="entry name" value="TTL"/>
    <property type="match status" value="1"/>
</dbReference>
<evidence type="ECO:0000313" key="15">
    <source>
        <dbReference type="Proteomes" id="UP001374579"/>
    </source>
</evidence>
<dbReference type="GO" id="GO:0005876">
    <property type="term" value="C:spindle microtubule"/>
    <property type="evidence" value="ECO:0007669"/>
    <property type="project" value="TreeGrafter"/>
</dbReference>
<keyword evidence="7" id="KW-0067">ATP-binding</keyword>